<dbReference type="SMR" id="M4EB00"/>
<dbReference type="AlphaFoldDB" id="M4EB00"/>
<organism evidence="1 2">
    <name type="scientific">Brassica campestris</name>
    <name type="common">Field mustard</name>
    <dbReference type="NCBI Taxonomy" id="3711"/>
    <lineage>
        <taxon>Eukaryota</taxon>
        <taxon>Viridiplantae</taxon>
        <taxon>Streptophyta</taxon>
        <taxon>Embryophyta</taxon>
        <taxon>Tracheophyta</taxon>
        <taxon>Spermatophyta</taxon>
        <taxon>Magnoliopsida</taxon>
        <taxon>eudicotyledons</taxon>
        <taxon>Gunneridae</taxon>
        <taxon>Pentapetalae</taxon>
        <taxon>rosids</taxon>
        <taxon>malvids</taxon>
        <taxon>Brassicales</taxon>
        <taxon>Brassicaceae</taxon>
        <taxon>Brassiceae</taxon>
        <taxon>Brassica</taxon>
    </lineage>
</organism>
<reference evidence="1 2" key="2">
    <citation type="journal article" date="2018" name="Hortic Res">
        <title>Improved Brassica rapa reference genome by single-molecule sequencing and chromosome conformation capture technologies.</title>
        <authorList>
            <person name="Zhang L."/>
            <person name="Cai X."/>
            <person name="Wu J."/>
            <person name="Liu M."/>
            <person name="Grob S."/>
            <person name="Cheng F."/>
            <person name="Liang J."/>
            <person name="Cai C."/>
            <person name="Liu Z."/>
            <person name="Liu B."/>
            <person name="Wang F."/>
            <person name="Li S."/>
            <person name="Liu F."/>
            <person name="Li X."/>
            <person name="Cheng L."/>
            <person name="Yang W."/>
            <person name="Li M.H."/>
            <person name="Grossniklaus U."/>
            <person name="Zheng H."/>
            <person name="Wang X."/>
        </authorList>
    </citation>
    <scope>NUCLEOTIDE SEQUENCE [LARGE SCALE GENOMIC DNA]</scope>
    <source>
        <strain evidence="1 2">cv. Chiifu-401-42</strain>
    </source>
</reference>
<reference evidence="1 2" key="1">
    <citation type="journal article" date="2011" name="Nat. Genet.">
        <title>The genome of the mesopolyploid crop species Brassica rapa.</title>
        <authorList>
            <consortium name="Brassica rapa Genome Sequencing Project Consortium"/>
            <person name="Wang X."/>
            <person name="Wang H."/>
            <person name="Wang J."/>
            <person name="Sun R."/>
            <person name="Wu J."/>
            <person name="Liu S."/>
            <person name="Bai Y."/>
            <person name="Mun J.H."/>
            <person name="Bancroft I."/>
            <person name="Cheng F."/>
            <person name="Huang S."/>
            <person name="Li X."/>
            <person name="Hua W."/>
            <person name="Wang J."/>
            <person name="Wang X."/>
            <person name="Freeling M."/>
            <person name="Pires J.C."/>
            <person name="Paterson A.H."/>
            <person name="Chalhoub B."/>
            <person name="Wang B."/>
            <person name="Hayward A."/>
            <person name="Sharpe A.G."/>
            <person name="Park B.S."/>
            <person name="Weisshaar B."/>
            <person name="Liu B."/>
            <person name="Li B."/>
            <person name="Liu B."/>
            <person name="Tong C."/>
            <person name="Song C."/>
            <person name="Duran C."/>
            <person name="Peng C."/>
            <person name="Geng C."/>
            <person name="Koh C."/>
            <person name="Lin C."/>
            <person name="Edwards D."/>
            <person name="Mu D."/>
            <person name="Shen D."/>
            <person name="Soumpourou E."/>
            <person name="Li F."/>
            <person name="Fraser F."/>
            <person name="Conant G."/>
            <person name="Lassalle G."/>
            <person name="King G.J."/>
            <person name="Bonnema G."/>
            <person name="Tang H."/>
            <person name="Wang H."/>
            <person name="Belcram H."/>
            <person name="Zhou H."/>
            <person name="Hirakawa H."/>
            <person name="Abe H."/>
            <person name="Guo H."/>
            <person name="Wang H."/>
            <person name="Jin H."/>
            <person name="Parkin I.A."/>
            <person name="Batley J."/>
            <person name="Kim J.S."/>
            <person name="Just J."/>
            <person name="Li J."/>
            <person name="Xu J."/>
            <person name="Deng J."/>
            <person name="Kim J.A."/>
            <person name="Li J."/>
            <person name="Yu J."/>
            <person name="Meng J."/>
            <person name="Wang J."/>
            <person name="Min J."/>
            <person name="Poulain J."/>
            <person name="Wang J."/>
            <person name="Hatakeyama K."/>
            <person name="Wu K."/>
            <person name="Wang L."/>
            <person name="Fang L."/>
            <person name="Trick M."/>
            <person name="Links M.G."/>
            <person name="Zhao M."/>
            <person name="Jin M."/>
            <person name="Ramchiary N."/>
            <person name="Drou N."/>
            <person name="Berkman P.J."/>
            <person name="Cai Q."/>
            <person name="Huang Q."/>
            <person name="Li R."/>
            <person name="Tabata S."/>
            <person name="Cheng S."/>
            <person name="Zhang S."/>
            <person name="Zhang S."/>
            <person name="Huang S."/>
            <person name="Sato S."/>
            <person name="Sun S."/>
            <person name="Kwon S.J."/>
            <person name="Choi S.R."/>
            <person name="Lee T.H."/>
            <person name="Fan W."/>
            <person name="Zhao X."/>
            <person name="Tan X."/>
            <person name="Xu X."/>
            <person name="Wang Y."/>
            <person name="Qiu Y."/>
            <person name="Yin Y."/>
            <person name="Li Y."/>
            <person name="Du Y."/>
            <person name="Liao Y."/>
            <person name="Lim Y."/>
            <person name="Narusaka Y."/>
            <person name="Wang Y."/>
            <person name="Wang Z."/>
            <person name="Li Z."/>
            <person name="Wang Z."/>
            <person name="Xiong Z."/>
            <person name="Zhang Z."/>
        </authorList>
    </citation>
    <scope>NUCLEOTIDE SEQUENCE [LARGE SCALE GENOMIC DNA]</scope>
    <source>
        <strain evidence="1 2">cv. Chiifu-401-42</strain>
    </source>
</reference>
<dbReference type="InParanoid" id="M4EB00"/>
<dbReference type="EnsemblPlants" id="Bra025959.1">
    <property type="protein sequence ID" value="Bra025959.1-P"/>
    <property type="gene ID" value="Bra025959"/>
</dbReference>
<dbReference type="HOGENOM" id="CLU_2852819_0_0_1"/>
<sequence length="65" mass="7538">MIEFKIIVESQQYIVMHTIIIDFDADLCDHEPIGGCSRIVCDLQCQVERSKAELNLVLQQLDIFR</sequence>
<evidence type="ECO:0000313" key="1">
    <source>
        <dbReference type="EnsemblPlants" id="Bra025959.1-P"/>
    </source>
</evidence>
<evidence type="ECO:0000313" key="2">
    <source>
        <dbReference type="Proteomes" id="UP000011750"/>
    </source>
</evidence>
<accession>M4EB00</accession>
<proteinExistence type="predicted"/>
<reference evidence="1" key="3">
    <citation type="submission" date="2023-03" db="UniProtKB">
        <authorList>
            <consortium name="EnsemblPlants"/>
        </authorList>
    </citation>
    <scope>IDENTIFICATION</scope>
    <source>
        <strain evidence="1">cv. Chiifu-401-42</strain>
    </source>
</reference>
<protein>
    <recommendedName>
        <fullName evidence="3">LOB domain-containing protein</fullName>
    </recommendedName>
</protein>
<name>M4EB00_BRACM</name>
<keyword evidence="2" id="KW-1185">Reference proteome</keyword>
<dbReference type="Proteomes" id="UP000011750">
    <property type="component" value="Chromosome A06"/>
</dbReference>
<evidence type="ECO:0008006" key="3">
    <source>
        <dbReference type="Google" id="ProtNLM"/>
    </source>
</evidence>
<dbReference type="Gramene" id="Bra025959.1">
    <property type="protein sequence ID" value="Bra025959.1-P"/>
    <property type="gene ID" value="Bra025959"/>
</dbReference>